<organism evidence="2 3">
    <name type="scientific">Caenorhabditis angaria</name>
    <dbReference type="NCBI Taxonomy" id="860376"/>
    <lineage>
        <taxon>Eukaryota</taxon>
        <taxon>Metazoa</taxon>
        <taxon>Ecdysozoa</taxon>
        <taxon>Nematoda</taxon>
        <taxon>Chromadorea</taxon>
        <taxon>Rhabditida</taxon>
        <taxon>Rhabditina</taxon>
        <taxon>Rhabditomorpha</taxon>
        <taxon>Rhabditoidea</taxon>
        <taxon>Rhabditidae</taxon>
        <taxon>Peloderinae</taxon>
        <taxon>Caenorhabditis</taxon>
    </lineage>
</organism>
<feature type="chain" id="PRO_5040146426" description="C6 domain-containing protein" evidence="1">
    <location>
        <begin position="20"/>
        <end position="135"/>
    </location>
</feature>
<dbReference type="Proteomes" id="UP001152747">
    <property type="component" value="Unassembled WGS sequence"/>
</dbReference>
<evidence type="ECO:0000313" key="2">
    <source>
        <dbReference type="EMBL" id="CAI5446995.1"/>
    </source>
</evidence>
<dbReference type="EMBL" id="CANHGI010000004">
    <property type="protein sequence ID" value="CAI5446995.1"/>
    <property type="molecule type" value="Genomic_DNA"/>
</dbReference>
<reference evidence="2" key="1">
    <citation type="submission" date="2022-11" db="EMBL/GenBank/DDBJ databases">
        <authorList>
            <person name="Kikuchi T."/>
        </authorList>
    </citation>
    <scope>NUCLEOTIDE SEQUENCE</scope>
    <source>
        <strain evidence="2">PS1010</strain>
    </source>
</reference>
<proteinExistence type="predicted"/>
<keyword evidence="1" id="KW-0732">Signal</keyword>
<gene>
    <name evidence="2" type="ORF">CAMP_LOCUS9632</name>
</gene>
<evidence type="ECO:0000313" key="3">
    <source>
        <dbReference type="Proteomes" id="UP001152747"/>
    </source>
</evidence>
<accession>A0A9P1N3X2</accession>
<evidence type="ECO:0008006" key="4">
    <source>
        <dbReference type="Google" id="ProtNLM"/>
    </source>
</evidence>
<protein>
    <recommendedName>
        <fullName evidence="4">C6 domain-containing protein</fullName>
    </recommendedName>
</protein>
<keyword evidence="3" id="KW-1185">Reference proteome</keyword>
<evidence type="ECO:0000256" key="1">
    <source>
        <dbReference type="SAM" id="SignalP"/>
    </source>
</evidence>
<comment type="caution">
    <text evidence="2">The sequence shown here is derived from an EMBL/GenBank/DDBJ whole genome shotgun (WGS) entry which is preliminary data.</text>
</comment>
<sequence>MSGVLYIAIYFLLFKVSLTCIPTQQVVTTTTVATTTIPDACASCGTIYCTGSGNTIVICEDETLIGLTYTNSADGLVCTATATCSSTASAWYTLTGLTPEDTYIPGGSISVTCTGSVGVWYNGASSITDAYCALF</sequence>
<name>A0A9P1N3X2_9PELO</name>
<dbReference type="AlphaFoldDB" id="A0A9P1N3X2"/>
<feature type="signal peptide" evidence="1">
    <location>
        <begin position="1"/>
        <end position="19"/>
    </location>
</feature>